<sequence>MYNIYNIYFTFNFLLTPNKSTQLPFHSASVFRLRLFFWCTFPNYFHYCLGSLDPLPTTSRICDVILELSDMGLIIIPDSRVTLFQKISLNISSDDIHYALTSHDAA</sequence>
<proteinExistence type="predicted"/>
<organism evidence="1">
    <name type="scientific">Cacopsylla melanoneura</name>
    <dbReference type="NCBI Taxonomy" id="428564"/>
    <lineage>
        <taxon>Eukaryota</taxon>
        <taxon>Metazoa</taxon>
        <taxon>Ecdysozoa</taxon>
        <taxon>Arthropoda</taxon>
        <taxon>Hexapoda</taxon>
        <taxon>Insecta</taxon>
        <taxon>Pterygota</taxon>
        <taxon>Neoptera</taxon>
        <taxon>Paraneoptera</taxon>
        <taxon>Hemiptera</taxon>
        <taxon>Sternorrhyncha</taxon>
        <taxon>Psylloidea</taxon>
        <taxon>Psyllidae</taxon>
        <taxon>Psyllinae</taxon>
        <taxon>Cacopsylla</taxon>
    </lineage>
</organism>
<reference evidence="1" key="1">
    <citation type="submission" date="2021-05" db="EMBL/GenBank/DDBJ databases">
        <authorList>
            <person name="Alioto T."/>
            <person name="Alioto T."/>
            <person name="Gomez Garrido J."/>
        </authorList>
    </citation>
    <scope>NUCLEOTIDE SEQUENCE</scope>
</reference>
<dbReference type="AlphaFoldDB" id="A0A8D8QTP9"/>
<evidence type="ECO:0000313" key="1">
    <source>
        <dbReference type="EMBL" id="CAG6637124.1"/>
    </source>
</evidence>
<name>A0A8D8QTP9_9HEMI</name>
<accession>A0A8D8QTP9</accession>
<dbReference type="EMBL" id="HBUF01097004">
    <property type="protein sequence ID" value="CAG6637124.1"/>
    <property type="molecule type" value="Transcribed_RNA"/>
</dbReference>
<protein>
    <submittedName>
        <fullName evidence="1">Uncharacterized protein</fullName>
    </submittedName>
</protein>